<gene>
    <name evidence="9" type="ORF">MUN87_05280</name>
</gene>
<dbReference type="PANTHER" id="PTHR30620">
    <property type="entry name" value="PERIPLASMIC BETA-GLUCOSIDASE-RELATED"/>
    <property type="match status" value="1"/>
</dbReference>
<dbReference type="InterPro" id="IPR001764">
    <property type="entry name" value="Glyco_hydro_3_N"/>
</dbReference>
<evidence type="ECO:0000259" key="8">
    <source>
        <dbReference type="SMART" id="SM01217"/>
    </source>
</evidence>
<evidence type="ECO:0000256" key="7">
    <source>
        <dbReference type="RuleBase" id="RU361161"/>
    </source>
</evidence>
<dbReference type="Gene3D" id="3.40.50.1700">
    <property type="entry name" value="Glycoside hydrolase family 3 C-terminal domain"/>
    <property type="match status" value="1"/>
</dbReference>
<dbReference type="SMART" id="SM01217">
    <property type="entry name" value="Fn3_like"/>
    <property type="match status" value="1"/>
</dbReference>
<organism evidence="9 10">
    <name type="scientific">Gracilibacillus salinarum</name>
    <dbReference type="NCBI Taxonomy" id="2932255"/>
    <lineage>
        <taxon>Bacteria</taxon>
        <taxon>Bacillati</taxon>
        <taxon>Bacillota</taxon>
        <taxon>Bacilli</taxon>
        <taxon>Bacillales</taxon>
        <taxon>Bacillaceae</taxon>
        <taxon>Gracilibacillus</taxon>
    </lineage>
</organism>
<protein>
    <recommendedName>
        <fullName evidence="3">beta-glucosidase</fullName>
        <ecNumber evidence="3">3.2.1.21</ecNumber>
    </recommendedName>
</protein>
<evidence type="ECO:0000256" key="4">
    <source>
        <dbReference type="ARBA" id="ARBA00022729"/>
    </source>
</evidence>
<proteinExistence type="inferred from homology"/>
<comment type="similarity">
    <text evidence="2 7">Belongs to the glycosyl hydrolase 3 family.</text>
</comment>
<evidence type="ECO:0000256" key="1">
    <source>
        <dbReference type="ARBA" id="ARBA00000448"/>
    </source>
</evidence>
<dbReference type="InterPro" id="IPR002772">
    <property type="entry name" value="Glyco_hydro_3_C"/>
</dbReference>
<keyword evidence="10" id="KW-1185">Reference proteome</keyword>
<dbReference type="PRINTS" id="PR00133">
    <property type="entry name" value="GLHYDRLASE3"/>
</dbReference>
<keyword evidence="5 7" id="KW-0378">Hydrolase</keyword>
<dbReference type="Pfam" id="PF14310">
    <property type="entry name" value="Fn3-like"/>
    <property type="match status" value="1"/>
</dbReference>
<dbReference type="Pfam" id="PF01915">
    <property type="entry name" value="Glyco_hydro_3_C"/>
    <property type="match status" value="1"/>
</dbReference>
<dbReference type="InterPro" id="IPR036962">
    <property type="entry name" value="Glyco_hydro_3_N_sf"/>
</dbReference>
<dbReference type="Gene3D" id="2.60.40.10">
    <property type="entry name" value="Immunoglobulins"/>
    <property type="match status" value="1"/>
</dbReference>
<feature type="domain" description="Fibronectin type III-like" evidence="8">
    <location>
        <begin position="637"/>
        <end position="706"/>
    </location>
</feature>
<name>A0ABY4GPV0_9BACI</name>
<dbReference type="InterPro" id="IPR017853">
    <property type="entry name" value="GH"/>
</dbReference>
<dbReference type="InterPro" id="IPR051915">
    <property type="entry name" value="Cellulose_Degrad_GH3"/>
</dbReference>
<dbReference type="SUPFAM" id="SSF52279">
    <property type="entry name" value="Beta-D-glucan exohydrolase, C-terminal domain"/>
    <property type="match status" value="1"/>
</dbReference>
<dbReference type="InterPro" id="IPR026891">
    <property type="entry name" value="Fn3-like"/>
</dbReference>
<accession>A0ABY4GPV0</accession>
<dbReference type="SUPFAM" id="SSF51445">
    <property type="entry name" value="(Trans)glycosidases"/>
    <property type="match status" value="1"/>
</dbReference>
<reference evidence="9 10" key="1">
    <citation type="submission" date="2022-04" db="EMBL/GenBank/DDBJ databases">
        <title>Gracilibacillus sp. isolated from saltern.</title>
        <authorList>
            <person name="Won M."/>
            <person name="Lee C.-M."/>
            <person name="Woen H.-Y."/>
            <person name="Kwon S.-W."/>
        </authorList>
    </citation>
    <scope>NUCLEOTIDE SEQUENCE [LARGE SCALE GENOMIC DNA]</scope>
    <source>
        <strain evidence="9 10">SSPM10-3</strain>
    </source>
</reference>
<evidence type="ECO:0000256" key="3">
    <source>
        <dbReference type="ARBA" id="ARBA00012744"/>
    </source>
</evidence>
<dbReference type="Gene3D" id="3.20.20.300">
    <property type="entry name" value="Glycoside hydrolase, family 3, N-terminal domain"/>
    <property type="match status" value="1"/>
</dbReference>
<evidence type="ECO:0000256" key="6">
    <source>
        <dbReference type="ARBA" id="ARBA00023295"/>
    </source>
</evidence>
<dbReference type="PROSITE" id="PS00775">
    <property type="entry name" value="GLYCOSYL_HYDROL_F3"/>
    <property type="match status" value="1"/>
</dbReference>
<comment type="catalytic activity">
    <reaction evidence="1">
        <text>Hydrolysis of terminal, non-reducing beta-D-glucosyl residues with release of beta-D-glucose.</text>
        <dbReference type="EC" id="3.2.1.21"/>
    </reaction>
</comment>
<dbReference type="InterPro" id="IPR036881">
    <property type="entry name" value="Glyco_hydro_3_C_sf"/>
</dbReference>
<dbReference type="Pfam" id="PF00933">
    <property type="entry name" value="Glyco_hydro_3"/>
    <property type="match status" value="1"/>
</dbReference>
<keyword evidence="4" id="KW-0732">Signal</keyword>
<dbReference type="GO" id="GO:0016787">
    <property type="term" value="F:hydrolase activity"/>
    <property type="evidence" value="ECO:0007669"/>
    <property type="project" value="UniProtKB-KW"/>
</dbReference>
<dbReference type="EC" id="3.2.1.21" evidence="3"/>
<dbReference type="InterPro" id="IPR019800">
    <property type="entry name" value="Glyco_hydro_3_AS"/>
</dbReference>
<evidence type="ECO:0000256" key="5">
    <source>
        <dbReference type="ARBA" id="ARBA00022801"/>
    </source>
</evidence>
<evidence type="ECO:0000256" key="2">
    <source>
        <dbReference type="ARBA" id="ARBA00005336"/>
    </source>
</evidence>
<dbReference type="PANTHER" id="PTHR30620:SF16">
    <property type="entry name" value="LYSOSOMAL BETA GLUCOSIDASE"/>
    <property type="match status" value="1"/>
</dbReference>
<dbReference type="EMBL" id="CP095071">
    <property type="protein sequence ID" value="UOQ86304.1"/>
    <property type="molecule type" value="Genomic_DNA"/>
</dbReference>
<dbReference type="InterPro" id="IPR013783">
    <property type="entry name" value="Ig-like_fold"/>
</dbReference>
<keyword evidence="6 7" id="KW-0326">Glycosidase</keyword>
<sequence>MKNIQHLIGEMTLQEKIDQLTQLAAPFFKGAEDAGAITGPMMNMEIEDDNIRNAGSVLGASGARNIKSIQKKHLAENRLGIPLLFMSDVVHGYKTIFPIPLAIGCSWNLELAEDSARIAALESAVSGIHVTFAPMVDLVRDPRWGRVTETTGEDPLLNSLFAKAQVRGFQGEDVTNDVKRVAACVKHFAGYGAAEGGRDYNTVNMSDRQLHEFYLPAYKAALDQGCKMVMSSFNIIDGIPATANHPLMRGVLRDQWQFDGVVISDWGAVKELIAHGVAVDKGDAGLKAVLAGTDIEMMTDCYSSYLKEYVENGMLSETVIDEAVFRILKLKEELGLFENPYRGADEQLEKEIILSGQHRASARELAVESTVLLKNEQILPLDCTQKVALIGPYADNGNILGQWSWLGSKDDSVTMLQAIRSKSENEVSCIEGCSIQEKIENGFEDAQQAATQADVVIVAVGEDPLMSGEAGSRTNIKLPEPQLSLIKELKKIGKPIVTVLFNGRPLDLRGVIENSDAVVEAWFPGTEGGQAIADLIFGDENFSGKLSMSIPHSAGQIPVYYNHYSTGRPKGAPDAQERYVSQYLDSPNGPLFPFGYGLSYTSFQYGDVQLSTNVLTQDAELKITVPVKNTGAIAGKEVVQLYVQDVFGEVVRPVKELKEFQKVEFHSGEEKEVTFVLTEKDLRYYHSDMTYKSDPGEFIVYVGSNSLVDSGESFTLK</sequence>
<evidence type="ECO:0000313" key="9">
    <source>
        <dbReference type="EMBL" id="UOQ86304.1"/>
    </source>
</evidence>
<evidence type="ECO:0000313" key="10">
    <source>
        <dbReference type="Proteomes" id="UP000831537"/>
    </source>
</evidence>
<dbReference type="RefSeq" id="WP_244746622.1">
    <property type="nucleotide sequence ID" value="NZ_CP095071.1"/>
</dbReference>
<dbReference type="Proteomes" id="UP000831537">
    <property type="component" value="Chromosome"/>
</dbReference>